<reference evidence="1" key="1">
    <citation type="submission" date="2020-04" db="EMBL/GenBank/DDBJ databases">
        <authorList>
            <person name="Chiriac C."/>
            <person name="Salcher M."/>
            <person name="Ghai R."/>
            <person name="Kavagutti S V."/>
        </authorList>
    </citation>
    <scope>NUCLEOTIDE SEQUENCE</scope>
</reference>
<protein>
    <submittedName>
        <fullName evidence="1">Uncharacterized protein</fullName>
    </submittedName>
</protein>
<accession>A0A6J5NRF7</accession>
<gene>
    <name evidence="1" type="ORF">UFOVP793_9</name>
</gene>
<name>A0A6J5NRF7_9CAUD</name>
<proteinExistence type="predicted"/>
<evidence type="ECO:0000313" key="1">
    <source>
        <dbReference type="EMBL" id="CAB4161949.1"/>
    </source>
</evidence>
<sequence length="85" mass="8587">MPSSAQVTVNSTATVLVAATAFDQTVYLHNSGGGVVYLGAANVTTANGYKLDNGDKITIGVGDHEALYAVTASGTNVVSVLTQIN</sequence>
<dbReference type="EMBL" id="LR796732">
    <property type="protein sequence ID" value="CAB4161949.1"/>
    <property type="molecule type" value="Genomic_DNA"/>
</dbReference>
<organism evidence="1">
    <name type="scientific">uncultured Caudovirales phage</name>
    <dbReference type="NCBI Taxonomy" id="2100421"/>
    <lineage>
        <taxon>Viruses</taxon>
        <taxon>Duplodnaviria</taxon>
        <taxon>Heunggongvirae</taxon>
        <taxon>Uroviricota</taxon>
        <taxon>Caudoviricetes</taxon>
        <taxon>Peduoviridae</taxon>
        <taxon>Maltschvirus</taxon>
        <taxon>Maltschvirus maltsch</taxon>
    </lineage>
</organism>